<dbReference type="SUPFAM" id="SSF51206">
    <property type="entry name" value="cAMP-binding domain-like"/>
    <property type="match status" value="1"/>
</dbReference>
<dbReference type="GO" id="GO:0005886">
    <property type="term" value="C:plasma membrane"/>
    <property type="evidence" value="ECO:0007669"/>
    <property type="project" value="TreeGrafter"/>
</dbReference>
<evidence type="ECO:0000313" key="2">
    <source>
        <dbReference type="EMBL" id="KAJ8366908.1"/>
    </source>
</evidence>
<dbReference type="Gene3D" id="2.60.120.10">
    <property type="entry name" value="Jelly Rolls"/>
    <property type="match status" value="1"/>
</dbReference>
<reference evidence="2" key="1">
    <citation type="journal article" date="2023" name="Science">
        <title>Genome structures resolve the early diversification of teleost fishes.</title>
        <authorList>
            <person name="Parey E."/>
            <person name="Louis A."/>
            <person name="Montfort J."/>
            <person name="Bouchez O."/>
            <person name="Roques C."/>
            <person name="Iampietro C."/>
            <person name="Lluch J."/>
            <person name="Castinel A."/>
            <person name="Donnadieu C."/>
            <person name="Desvignes T."/>
            <person name="Floi Bucao C."/>
            <person name="Jouanno E."/>
            <person name="Wen M."/>
            <person name="Mejri S."/>
            <person name="Dirks R."/>
            <person name="Jansen H."/>
            <person name="Henkel C."/>
            <person name="Chen W.J."/>
            <person name="Zahm M."/>
            <person name="Cabau C."/>
            <person name="Klopp C."/>
            <person name="Thompson A.W."/>
            <person name="Robinson-Rechavi M."/>
            <person name="Braasch I."/>
            <person name="Lecointre G."/>
            <person name="Bobe J."/>
            <person name="Postlethwait J.H."/>
            <person name="Berthelot C."/>
            <person name="Roest Crollius H."/>
            <person name="Guiguen Y."/>
        </authorList>
    </citation>
    <scope>NUCLEOTIDE SEQUENCE</scope>
    <source>
        <strain evidence="2">NC1722</strain>
    </source>
</reference>
<dbReference type="GO" id="GO:0005249">
    <property type="term" value="F:voltage-gated potassium channel activity"/>
    <property type="evidence" value="ECO:0007669"/>
    <property type="project" value="TreeGrafter"/>
</dbReference>
<feature type="non-terminal residue" evidence="2">
    <location>
        <position position="1"/>
    </location>
</feature>
<evidence type="ECO:0000313" key="3">
    <source>
        <dbReference type="Proteomes" id="UP001221898"/>
    </source>
</evidence>
<comment type="caution">
    <text evidence="2">The sequence shown here is derived from an EMBL/GenBank/DDBJ whole genome shotgun (WGS) entry which is preliminary data.</text>
</comment>
<keyword evidence="3" id="KW-1185">Reference proteome</keyword>
<name>A0AAD7W0C5_9TELE</name>
<dbReference type="PANTHER" id="PTHR10217">
    <property type="entry name" value="VOLTAGE AND LIGAND GATED POTASSIUM CHANNEL"/>
    <property type="match status" value="1"/>
</dbReference>
<dbReference type="Proteomes" id="UP001221898">
    <property type="component" value="Unassembled WGS sequence"/>
</dbReference>
<dbReference type="AlphaFoldDB" id="A0AAD7W0C5"/>
<organism evidence="2 3">
    <name type="scientific">Aldrovandia affinis</name>
    <dbReference type="NCBI Taxonomy" id="143900"/>
    <lineage>
        <taxon>Eukaryota</taxon>
        <taxon>Metazoa</taxon>
        <taxon>Chordata</taxon>
        <taxon>Craniata</taxon>
        <taxon>Vertebrata</taxon>
        <taxon>Euteleostomi</taxon>
        <taxon>Actinopterygii</taxon>
        <taxon>Neopterygii</taxon>
        <taxon>Teleostei</taxon>
        <taxon>Notacanthiformes</taxon>
        <taxon>Halosauridae</taxon>
        <taxon>Aldrovandia</taxon>
    </lineage>
</organism>
<dbReference type="EMBL" id="JAINUG010000528">
    <property type="protein sequence ID" value="KAJ8366908.1"/>
    <property type="molecule type" value="Genomic_DNA"/>
</dbReference>
<proteinExistence type="predicted"/>
<sequence>LLKDFPDELRCDITMHLNKEVLQLHVFSVASRVPRSLSLHIRPRSAASGSTSSRQRRALQAIFFVCFRDPWSTSVLPLDGRGTGLCVCSPGKGDLIGANMAQDERVVTKADVKALTYCDLQCIALHGLQEVLQLYPEYALRFARDIQRDLTYNLREGQESQVTLFHYSQSVNNQRSHWRVPSAPSLCFEFETRVFPAPRVRVVDGTEDSADTESSSAFKFSLNHLPPPSSLDNHAGAPPISTAELAAKAEETRGHLKHLNHKVSALGQEVSELGRAMRTMVALMEGLRLAPPPAPPFCPAHPADPVHGPARTCHQHLRPLGVACPARPDSTPAAGRLRPLAVSQLAWGLQGRRTSETPLPLTLPPNPPLPPL</sequence>
<dbReference type="InterPro" id="IPR050818">
    <property type="entry name" value="KCNH_animal-type"/>
</dbReference>
<feature type="compositionally biased region" description="Pro residues" evidence="1">
    <location>
        <begin position="361"/>
        <end position="372"/>
    </location>
</feature>
<gene>
    <name evidence="2" type="ORF">AAFF_G00336780</name>
</gene>
<protein>
    <submittedName>
        <fullName evidence="2">Uncharacterized protein</fullName>
    </submittedName>
</protein>
<feature type="region of interest" description="Disordered" evidence="1">
    <location>
        <begin position="349"/>
        <end position="372"/>
    </location>
</feature>
<dbReference type="GO" id="GO:0042391">
    <property type="term" value="P:regulation of membrane potential"/>
    <property type="evidence" value="ECO:0007669"/>
    <property type="project" value="TreeGrafter"/>
</dbReference>
<dbReference type="PANTHER" id="PTHR10217:SF380">
    <property type="entry name" value="POTASSIUM VOLTAGE-GATED CHANNEL SUBFAMILY H MEMBER 8"/>
    <property type="match status" value="1"/>
</dbReference>
<accession>A0AAD7W0C5</accession>
<evidence type="ECO:0000256" key="1">
    <source>
        <dbReference type="SAM" id="MobiDB-lite"/>
    </source>
</evidence>
<dbReference type="InterPro" id="IPR014710">
    <property type="entry name" value="RmlC-like_jellyroll"/>
</dbReference>
<dbReference type="InterPro" id="IPR018490">
    <property type="entry name" value="cNMP-bd_dom_sf"/>
</dbReference>